<evidence type="ECO:0000313" key="7">
    <source>
        <dbReference type="Proteomes" id="UP000054408"/>
    </source>
</evidence>
<dbReference type="eggNOG" id="KOG0940">
    <property type="taxonomic scope" value="Eukaryota"/>
</dbReference>
<feature type="domain" description="WW" evidence="5">
    <location>
        <begin position="59"/>
        <end position="93"/>
    </location>
</feature>
<dbReference type="EMBL" id="GL349440">
    <property type="protein sequence ID" value="KNC56123.1"/>
    <property type="molecule type" value="Genomic_DNA"/>
</dbReference>
<feature type="region of interest" description="Disordered" evidence="4">
    <location>
        <begin position="567"/>
        <end position="651"/>
    </location>
</feature>
<feature type="domain" description="WW" evidence="5">
    <location>
        <begin position="94"/>
        <end position="128"/>
    </location>
</feature>
<feature type="domain" description="WW" evidence="5">
    <location>
        <begin position="2"/>
        <end position="36"/>
    </location>
</feature>
<reference evidence="6 7" key="1">
    <citation type="submission" date="2010-05" db="EMBL/GenBank/DDBJ databases">
        <title>The Genome Sequence of Thecamonas trahens ATCC 50062.</title>
        <authorList>
            <consortium name="The Broad Institute Genome Sequencing Platform"/>
            <person name="Russ C."/>
            <person name="Cuomo C."/>
            <person name="Shea T."/>
            <person name="Young S.K."/>
            <person name="Zeng Q."/>
            <person name="Koehrsen M."/>
            <person name="Haas B."/>
            <person name="Borodovsky M."/>
            <person name="Guigo R."/>
            <person name="Alvarado L."/>
            <person name="Berlin A."/>
            <person name="Bochicchio J."/>
            <person name="Borenstein D."/>
            <person name="Chapman S."/>
            <person name="Chen Z."/>
            <person name="Freedman E."/>
            <person name="Gellesch M."/>
            <person name="Goldberg J."/>
            <person name="Griggs A."/>
            <person name="Gujja S."/>
            <person name="Heilman E."/>
            <person name="Heiman D."/>
            <person name="Hepburn T."/>
            <person name="Howarth C."/>
            <person name="Jen D."/>
            <person name="Larson L."/>
            <person name="Mehta T."/>
            <person name="Park D."/>
            <person name="Pearson M."/>
            <person name="Roberts A."/>
            <person name="Saif S."/>
            <person name="Shenoy N."/>
            <person name="Sisk P."/>
            <person name="Stolte C."/>
            <person name="Sykes S."/>
            <person name="Thomson T."/>
            <person name="Walk T."/>
            <person name="White J."/>
            <person name="Yandava C."/>
            <person name="Burger G."/>
            <person name="Gray M.W."/>
            <person name="Holland P.W.H."/>
            <person name="King N."/>
            <person name="Lang F.B.F."/>
            <person name="Roger A.J."/>
            <person name="Ruiz-Trillo I."/>
            <person name="Lander E."/>
            <person name="Nusbaum C."/>
        </authorList>
    </citation>
    <scope>NUCLEOTIDE SEQUENCE [LARGE SCALE GENOMIC DNA]</scope>
    <source>
        <strain evidence="6 7">ATCC 50062</strain>
    </source>
</reference>
<dbReference type="InterPro" id="IPR001202">
    <property type="entry name" value="WW_dom"/>
</dbReference>
<dbReference type="InterPro" id="IPR051105">
    <property type="entry name" value="WWC/KIBRA_Hippo_Reg"/>
</dbReference>
<dbReference type="CDD" id="cd00201">
    <property type="entry name" value="WW"/>
    <property type="match status" value="4"/>
</dbReference>
<dbReference type="Pfam" id="PF00397">
    <property type="entry name" value="WW"/>
    <property type="match status" value="4"/>
</dbReference>
<dbReference type="InterPro" id="IPR036020">
    <property type="entry name" value="WW_dom_sf"/>
</dbReference>
<comment type="subcellular location">
    <subcellularLocation>
        <location evidence="1">Cytoplasm</location>
    </subcellularLocation>
</comment>
<accession>A0A0L0DX74</accession>
<feature type="compositionally biased region" description="Low complexity" evidence="4">
    <location>
        <begin position="39"/>
        <end position="51"/>
    </location>
</feature>
<dbReference type="SMART" id="SM00456">
    <property type="entry name" value="WW"/>
    <property type="match status" value="4"/>
</dbReference>
<dbReference type="AlphaFoldDB" id="A0A0L0DX74"/>
<dbReference type="RefSeq" id="XP_013761165.1">
    <property type="nucleotide sequence ID" value="XM_013905711.1"/>
</dbReference>
<feature type="region of interest" description="Disordered" evidence="4">
    <location>
        <begin position="39"/>
        <end position="62"/>
    </location>
</feature>
<feature type="domain" description="WW" evidence="5">
    <location>
        <begin position="617"/>
        <end position="651"/>
    </location>
</feature>
<evidence type="ECO:0000256" key="2">
    <source>
        <dbReference type="ARBA" id="ARBA00022490"/>
    </source>
</evidence>
<dbReference type="PROSITE" id="PS50020">
    <property type="entry name" value="WW_DOMAIN_2"/>
    <property type="match status" value="4"/>
</dbReference>
<dbReference type="PROSITE" id="PS01159">
    <property type="entry name" value="WW_DOMAIN_1"/>
    <property type="match status" value="1"/>
</dbReference>
<dbReference type="SUPFAM" id="SSF51045">
    <property type="entry name" value="WW domain"/>
    <property type="match status" value="4"/>
</dbReference>
<evidence type="ECO:0000259" key="5">
    <source>
        <dbReference type="PROSITE" id="PS50020"/>
    </source>
</evidence>
<protein>
    <recommendedName>
        <fullName evidence="5">WW domain-containing protein</fullName>
    </recommendedName>
</protein>
<sequence length="651" mass="69314">MATLPDGWEARFNPETNSTYYVDHNTRTTHWELPGAATVASSASTGSASMRPDGRPSPPDVPPGWEARWDATYARYYFFNLVSLESVWELPLAAALPPGWEERHDPSSGQPYYVDHKSQATHWSMPPEAYAATQSRPQPQNLPAYAGSTYTGAATGAATAHPPAADAAANEEARALIASALGNLREAVERGDSTGAALFVNRIEQELEPLERRDGGQAAYAADIRAQIGELQVRLQEVGYQAEFTRVSNTLQQLVGELEAAVASQAVEDADARAAAARALIDSSRDSLSQSMEGRDLLAAHSSRVDELLSALANVKKLTRYSRIIGDDLAALRAAVNRADEADAARARTHAVDTLQQLRDELGSGQPPPQVTQFYEATEAMLVELDAQLETVVLAAKVLDAAAAVDTTSAALASAATALDEPAFTAAATRLRSQLEAMGRLVADAPPSSSDVLSHVQAVSDGWALLEREEARFAEHMREARMAELRGNVEALQANCNAWASAGDFDFVEPAKRQIVQELVRNYQLFADMDDGQRYIDDLLLWVGRVDAAAAAAKLGVSLPPLNPGAHPSVPSASFPPVTAATAPSTPAASSAPPFASSPAPASGMPSADPGLDAAAAALPPGWEARRDPSSSRLFYVNHRDRTTSWTPPQA</sequence>
<keyword evidence="2" id="KW-0963">Cytoplasm</keyword>
<organism evidence="6 7">
    <name type="scientific">Thecamonas trahens ATCC 50062</name>
    <dbReference type="NCBI Taxonomy" id="461836"/>
    <lineage>
        <taxon>Eukaryota</taxon>
        <taxon>Apusozoa</taxon>
        <taxon>Apusomonadida</taxon>
        <taxon>Apusomonadidae</taxon>
        <taxon>Thecamonas</taxon>
    </lineage>
</organism>
<gene>
    <name evidence="6" type="ORF">AMSG_02140</name>
</gene>
<name>A0A0L0DX74_THETB</name>
<keyword evidence="3" id="KW-0597">Phosphoprotein</keyword>
<dbReference type="GO" id="GO:0005737">
    <property type="term" value="C:cytoplasm"/>
    <property type="evidence" value="ECO:0007669"/>
    <property type="project" value="UniProtKB-SubCell"/>
</dbReference>
<evidence type="ECO:0000256" key="4">
    <source>
        <dbReference type="SAM" id="MobiDB-lite"/>
    </source>
</evidence>
<dbReference type="STRING" id="461836.A0A0L0DX74"/>
<keyword evidence="7" id="KW-1185">Reference proteome</keyword>
<dbReference type="GeneID" id="25561844"/>
<evidence type="ECO:0000256" key="1">
    <source>
        <dbReference type="ARBA" id="ARBA00004496"/>
    </source>
</evidence>
<dbReference type="Proteomes" id="UP000054408">
    <property type="component" value="Unassembled WGS sequence"/>
</dbReference>
<dbReference type="PANTHER" id="PTHR14791">
    <property type="entry name" value="BOMB/KIRA PROTEINS"/>
    <property type="match status" value="1"/>
</dbReference>
<proteinExistence type="predicted"/>
<feature type="compositionally biased region" description="Low complexity" evidence="4">
    <location>
        <begin position="568"/>
        <end position="622"/>
    </location>
</feature>
<evidence type="ECO:0000256" key="3">
    <source>
        <dbReference type="ARBA" id="ARBA00022553"/>
    </source>
</evidence>
<dbReference type="OrthoDB" id="2020426at2759"/>
<dbReference type="Gene3D" id="2.20.70.10">
    <property type="match status" value="4"/>
</dbReference>
<dbReference type="PANTHER" id="PTHR14791:SF29">
    <property type="entry name" value="PROTEIN KIBRA"/>
    <property type="match status" value="1"/>
</dbReference>
<evidence type="ECO:0000313" key="6">
    <source>
        <dbReference type="EMBL" id="KNC56123.1"/>
    </source>
</evidence>